<evidence type="ECO:0008006" key="4">
    <source>
        <dbReference type="Google" id="ProtNLM"/>
    </source>
</evidence>
<evidence type="ECO:0000256" key="1">
    <source>
        <dbReference type="SAM" id="MobiDB-lite"/>
    </source>
</evidence>
<dbReference type="PANTHER" id="PTHR37610">
    <property type="entry name" value="CCHC-TYPE DOMAIN-CONTAINING PROTEIN"/>
    <property type="match status" value="1"/>
</dbReference>
<dbReference type="PANTHER" id="PTHR37610:SF97">
    <property type="entry name" value="RETROTRANSPOSON GAG DOMAIN-CONTAINING PROTEIN"/>
    <property type="match status" value="1"/>
</dbReference>
<evidence type="ECO:0000313" key="2">
    <source>
        <dbReference type="EMBL" id="CAL1400601.1"/>
    </source>
</evidence>
<gene>
    <name evidence="2" type="ORF">LTRI10_LOCUS40716</name>
</gene>
<keyword evidence="3" id="KW-1185">Reference proteome</keyword>
<dbReference type="EMBL" id="OZ034820">
    <property type="protein sequence ID" value="CAL1400601.1"/>
    <property type="molecule type" value="Genomic_DNA"/>
</dbReference>
<dbReference type="Pfam" id="PF14223">
    <property type="entry name" value="Retrotran_gag_2"/>
    <property type="match status" value="1"/>
</dbReference>
<name>A0AAV2FQG9_9ROSI</name>
<feature type="region of interest" description="Disordered" evidence="1">
    <location>
        <begin position="239"/>
        <end position="279"/>
    </location>
</feature>
<protein>
    <recommendedName>
        <fullName evidence="4">Retrotransposon gag domain-containing protein</fullName>
    </recommendedName>
</protein>
<organism evidence="2 3">
    <name type="scientific">Linum trigynum</name>
    <dbReference type="NCBI Taxonomy" id="586398"/>
    <lineage>
        <taxon>Eukaryota</taxon>
        <taxon>Viridiplantae</taxon>
        <taxon>Streptophyta</taxon>
        <taxon>Embryophyta</taxon>
        <taxon>Tracheophyta</taxon>
        <taxon>Spermatophyta</taxon>
        <taxon>Magnoliopsida</taxon>
        <taxon>eudicotyledons</taxon>
        <taxon>Gunneridae</taxon>
        <taxon>Pentapetalae</taxon>
        <taxon>rosids</taxon>
        <taxon>fabids</taxon>
        <taxon>Malpighiales</taxon>
        <taxon>Linaceae</taxon>
        <taxon>Linum</taxon>
    </lineage>
</organism>
<dbReference type="AlphaFoldDB" id="A0AAV2FQG9"/>
<accession>A0AAV2FQG9</accession>
<reference evidence="2 3" key="1">
    <citation type="submission" date="2024-04" db="EMBL/GenBank/DDBJ databases">
        <authorList>
            <person name="Fracassetti M."/>
        </authorList>
    </citation>
    <scope>NUCLEOTIDE SEQUENCE [LARGE SCALE GENOMIC DNA]</scope>
</reference>
<proteinExistence type="predicted"/>
<dbReference type="Proteomes" id="UP001497516">
    <property type="component" value="Chromosome 7"/>
</dbReference>
<sequence>MSGKCTDGGATGDSGGSLVVPPVVPVALRIQASDNPGQLFVGELLNDSNSGEWVTDMTEALIAKNKLGIVDGSVVKPAAAGDLQEAWLQCDALVKGWLKTAMDKEVRSSIRYAKTAREMWTDLEARFGRGLASRAYELRTMMSTLRQEKLSVSTFFTKLRAIWEEMQMITPIPRCTCGQCTCEIDKKVMSNMENDRLFDFLMGLGDAFGTVKTLILSMKPTPTLGEDYRLVSTKEQHRQIAANRRPTVDAAAFQARQDRMTSDHGRREEQSRSTDRKER</sequence>
<feature type="compositionally biased region" description="Basic and acidic residues" evidence="1">
    <location>
        <begin position="256"/>
        <end position="279"/>
    </location>
</feature>
<evidence type="ECO:0000313" key="3">
    <source>
        <dbReference type="Proteomes" id="UP001497516"/>
    </source>
</evidence>